<dbReference type="Gene3D" id="3.40.30.10">
    <property type="entry name" value="Glutaredoxin"/>
    <property type="match status" value="1"/>
</dbReference>
<dbReference type="SUPFAM" id="SSF54919">
    <property type="entry name" value="Nucleoside diphosphate kinase, NDK"/>
    <property type="match status" value="2"/>
</dbReference>
<evidence type="ECO:0000256" key="1">
    <source>
        <dbReference type="PROSITE-ProRule" id="PRU00706"/>
    </source>
</evidence>
<dbReference type="Pfam" id="PF00085">
    <property type="entry name" value="Thioredoxin"/>
    <property type="match status" value="1"/>
</dbReference>
<accession>A0A8D0VA21</accession>
<name>A0A8D0VA21_PIG</name>
<evidence type="ECO:0000259" key="3">
    <source>
        <dbReference type="PROSITE" id="PS51352"/>
    </source>
</evidence>
<organism evidence="4 5">
    <name type="scientific">Sus scrofa</name>
    <name type="common">Pig</name>
    <dbReference type="NCBI Taxonomy" id="9823"/>
    <lineage>
        <taxon>Eukaryota</taxon>
        <taxon>Metazoa</taxon>
        <taxon>Chordata</taxon>
        <taxon>Craniata</taxon>
        <taxon>Vertebrata</taxon>
        <taxon>Euteleostomi</taxon>
        <taxon>Mammalia</taxon>
        <taxon>Eutheria</taxon>
        <taxon>Laurasiatheria</taxon>
        <taxon>Artiodactyla</taxon>
        <taxon>Suina</taxon>
        <taxon>Suidae</taxon>
        <taxon>Sus</taxon>
    </lineage>
</organism>
<dbReference type="Proteomes" id="UP000694570">
    <property type="component" value="Unplaced"/>
</dbReference>
<dbReference type="PROSITE" id="PS00194">
    <property type="entry name" value="THIOREDOXIN_1"/>
    <property type="match status" value="1"/>
</dbReference>
<dbReference type="InterPro" id="IPR036249">
    <property type="entry name" value="Thioredoxin-like_sf"/>
</dbReference>
<dbReference type="PANTHER" id="PTHR46135:SF2">
    <property type="entry name" value="THIOREDOXIN DOMAIN-CONTAINING PROTEIN 3"/>
    <property type="match status" value="1"/>
</dbReference>
<dbReference type="PROSITE" id="PS51374">
    <property type="entry name" value="NDPK_LIKE"/>
    <property type="match status" value="2"/>
</dbReference>
<dbReference type="Ensembl" id="ENSSSCT00030006345.1">
    <property type="protein sequence ID" value="ENSSSCP00030002788.1"/>
    <property type="gene ID" value="ENSSSCG00030004698.1"/>
</dbReference>
<dbReference type="PANTHER" id="PTHR46135">
    <property type="entry name" value="NME/NM23 FAMILY MEMBER 8"/>
    <property type="match status" value="1"/>
</dbReference>
<dbReference type="InterPro" id="IPR036850">
    <property type="entry name" value="NDK-like_dom_sf"/>
</dbReference>
<evidence type="ECO:0000313" key="5">
    <source>
        <dbReference type="Proteomes" id="UP000694570"/>
    </source>
</evidence>
<dbReference type="SMART" id="SM00562">
    <property type="entry name" value="NDK"/>
    <property type="match status" value="1"/>
</dbReference>
<feature type="domain" description="Thioredoxin" evidence="3">
    <location>
        <begin position="1"/>
        <end position="119"/>
    </location>
</feature>
<comment type="similarity">
    <text evidence="1">Belongs to the NDK family.</text>
</comment>
<dbReference type="AlphaFoldDB" id="A0A8D0VA21"/>
<comment type="caution">
    <text evidence="1">Lacks conserved residue(s) required for the propagation of feature annotation.</text>
</comment>
<dbReference type="Gene3D" id="3.30.70.141">
    <property type="entry name" value="Nucleoside diphosphate kinase-like domain"/>
    <property type="match status" value="2"/>
</dbReference>
<proteinExistence type="inferred from homology"/>
<protein>
    <recommendedName>
        <fullName evidence="3">Thioredoxin domain-containing protein</fullName>
    </recommendedName>
</protein>
<evidence type="ECO:0000313" key="4">
    <source>
        <dbReference type="Ensembl" id="ENSSSCP00030002788.1"/>
    </source>
</evidence>
<dbReference type="CDD" id="cd02948">
    <property type="entry name" value="TRX_NDPK"/>
    <property type="match status" value="1"/>
</dbReference>
<dbReference type="InterPro" id="IPR017937">
    <property type="entry name" value="Thioredoxin_CS"/>
</dbReference>
<dbReference type="InterPro" id="IPR051766">
    <property type="entry name" value="TXND_domain-containing"/>
</dbReference>
<feature type="region of interest" description="Disordered" evidence="2">
    <location>
        <begin position="206"/>
        <end position="225"/>
    </location>
</feature>
<sequence length="415" mass="47932">MAGKKRELQLQAVIDNQSLWDEMLQNKGLTVIDVYQAWCGPCKAMQTLFRKLKNELNEDEMLHFAVAEADSIVTLQSFRDKCEPLFLFSVNGKIIAKIKGANAPLVNQKVITLINEERKIAAGEMVRPQYHEVALVDSDSEDAGETGYENIINTQFVIEAEDKRLLTAEQVRYFYSQKADEPDFEDFVSFMTSGLSYILVISQKKEKEPPQDESEANSETEARETWDDQQEMAKCVGMKHKQDSLQEYMRRQHLSQFCDVEENITNTTLIDIFFPDFKIMKGVKLEKILALLRPDLFHEKKEDVLNIIQDEGFKIMMQRQIVLSEEEAQTLCKEYENKDYFENLIKNMTSGPSLALVLLRDNCLMHWKQLIGPSTVEEAREHLPERYDAYHGSQTFLMGAILIFFFGYGVQEPQL</sequence>
<reference evidence="4" key="1">
    <citation type="submission" date="2025-08" db="UniProtKB">
        <authorList>
            <consortium name="Ensembl"/>
        </authorList>
    </citation>
    <scope>IDENTIFICATION</scope>
</reference>
<dbReference type="InterPro" id="IPR034907">
    <property type="entry name" value="NDK-like_dom"/>
</dbReference>
<dbReference type="SUPFAM" id="SSF52833">
    <property type="entry name" value="Thioredoxin-like"/>
    <property type="match status" value="1"/>
</dbReference>
<dbReference type="PROSITE" id="PS51352">
    <property type="entry name" value="THIOREDOXIN_2"/>
    <property type="match status" value="1"/>
</dbReference>
<dbReference type="Pfam" id="PF00334">
    <property type="entry name" value="NDK"/>
    <property type="match status" value="1"/>
</dbReference>
<evidence type="ECO:0000256" key="2">
    <source>
        <dbReference type="SAM" id="MobiDB-lite"/>
    </source>
</evidence>
<dbReference type="InterPro" id="IPR013766">
    <property type="entry name" value="Thioredoxin_domain"/>
</dbReference>